<dbReference type="AlphaFoldDB" id="A0A0C3NMV0"/>
<keyword evidence="3" id="KW-1185">Reference proteome</keyword>
<protein>
    <submittedName>
        <fullName evidence="2">Uncharacterized protein</fullName>
    </submittedName>
</protein>
<accession>A0A0C3NMV0</accession>
<evidence type="ECO:0000313" key="3">
    <source>
        <dbReference type="Proteomes" id="UP000054217"/>
    </source>
</evidence>
<dbReference type="InParanoid" id="A0A0C3NMV0"/>
<feature type="signal peptide" evidence="1">
    <location>
        <begin position="1"/>
        <end position="24"/>
    </location>
</feature>
<dbReference type="Proteomes" id="UP000054217">
    <property type="component" value="Unassembled WGS sequence"/>
</dbReference>
<evidence type="ECO:0000256" key="1">
    <source>
        <dbReference type="SAM" id="SignalP"/>
    </source>
</evidence>
<reference evidence="3" key="2">
    <citation type="submission" date="2015-01" db="EMBL/GenBank/DDBJ databases">
        <title>Evolutionary Origins and Diversification of the Mycorrhizal Mutualists.</title>
        <authorList>
            <consortium name="DOE Joint Genome Institute"/>
            <consortium name="Mycorrhizal Genomics Consortium"/>
            <person name="Kohler A."/>
            <person name="Kuo A."/>
            <person name="Nagy L.G."/>
            <person name="Floudas D."/>
            <person name="Copeland A."/>
            <person name="Barry K.W."/>
            <person name="Cichocki N."/>
            <person name="Veneault-Fourrey C."/>
            <person name="LaButti K."/>
            <person name="Lindquist E.A."/>
            <person name="Lipzen A."/>
            <person name="Lundell T."/>
            <person name="Morin E."/>
            <person name="Murat C."/>
            <person name="Riley R."/>
            <person name="Ohm R."/>
            <person name="Sun H."/>
            <person name="Tunlid A."/>
            <person name="Henrissat B."/>
            <person name="Grigoriev I.V."/>
            <person name="Hibbett D.S."/>
            <person name="Martin F."/>
        </authorList>
    </citation>
    <scope>NUCLEOTIDE SEQUENCE [LARGE SCALE GENOMIC DNA]</scope>
    <source>
        <strain evidence="3">Marx 270</strain>
    </source>
</reference>
<organism evidence="2 3">
    <name type="scientific">Pisolithus tinctorius Marx 270</name>
    <dbReference type="NCBI Taxonomy" id="870435"/>
    <lineage>
        <taxon>Eukaryota</taxon>
        <taxon>Fungi</taxon>
        <taxon>Dikarya</taxon>
        <taxon>Basidiomycota</taxon>
        <taxon>Agaricomycotina</taxon>
        <taxon>Agaricomycetes</taxon>
        <taxon>Agaricomycetidae</taxon>
        <taxon>Boletales</taxon>
        <taxon>Sclerodermatineae</taxon>
        <taxon>Pisolithaceae</taxon>
        <taxon>Pisolithus</taxon>
    </lineage>
</organism>
<keyword evidence="1" id="KW-0732">Signal</keyword>
<reference evidence="2 3" key="1">
    <citation type="submission" date="2014-04" db="EMBL/GenBank/DDBJ databases">
        <authorList>
            <consortium name="DOE Joint Genome Institute"/>
            <person name="Kuo A."/>
            <person name="Kohler A."/>
            <person name="Costa M.D."/>
            <person name="Nagy L.G."/>
            <person name="Floudas D."/>
            <person name="Copeland A."/>
            <person name="Barry K.W."/>
            <person name="Cichocki N."/>
            <person name="Veneault-Fourrey C."/>
            <person name="LaButti K."/>
            <person name="Lindquist E.A."/>
            <person name="Lipzen A."/>
            <person name="Lundell T."/>
            <person name="Morin E."/>
            <person name="Murat C."/>
            <person name="Sun H."/>
            <person name="Tunlid A."/>
            <person name="Henrissat B."/>
            <person name="Grigoriev I.V."/>
            <person name="Hibbett D.S."/>
            <person name="Martin F."/>
            <person name="Nordberg H.P."/>
            <person name="Cantor M.N."/>
            <person name="Hua S.X."/>
        </authorList>
    </citation>
    <scope>NUCLEOTIDE SEQUENCE [LARGE SCALE GENOMIC DNA]</scope>
    <source>
        <strain evidence="2 3">Marx 270</strain>
    </source>
</reference>
<feature type="chain" id="PRO_5002167485" evidence="1">
    <location>
        <begin position="25"/>
        <end position="216"/>
    </location>
</feature>
<proteinExistence type="predicted"/>
<dbReference type="EMBL" id="KN831983">
    <property type="protein sequence ID" value="KIO02210.1"/>
    <property type="molecule type" value="Genomic_DNA"/>
</dbReference>
<dbReference type="HOGENOM" id="CLU_047287_1_0_1"/>
<dbReference type="OrthoDB" id="2669721at2759"/>
<gene>
    <name evidence="2" type="ORF">M404DRAFT_148484</name>
</gene>
<sequence length="216" mass="25044">MHLAVNLSDLLISLWHMMIDCAVGDNRNTWDWAILQDEQTWKTHGKAVEDAGPFLPGSFDHRPQNITEKLNMSYKTWEFQLYMFGVAPALLYGILPDQYWSNYCKLVCGFHILCQHQITFDDLKHAYILFCKWELEFKQLYYQGCEAHLHFVCPCVHQVLCLITETLQKGPPVCYAQWTMEQTIGNIGQEICQPSNPYANFAQEGVHHCQVNALLQ</sequence>
<name>A0A0C3NMV0_PISTI</name>
<evidence type="ECO:0000313" key="2">
    <source>
        <dbReference type="EMBL" id="KIO02210.1"/>
    </source>
</evidence>